<sequence length="404" mass="45634">MDIYVGRQPILLKNKKTFAYELLFRNSLENSFPGIDGDIGTSTLLANTFFSIGIAEITGNKPGFINFTRDLIVNKTPLLFPKENIVIEILENVEPEQSVVNAIHEFRKKGYKVALDDFIFDKKFKPLIKLAHIIKFDLMATPLPTIKGLVKALKSKLNITLLAEKVETYDEFTLAQEMGFTLFQGYFFSKPEVISKTDLSANKMTLLNLISEIGKSDIDFDKLSNIIKGDISISYKLMKFINSPYFRRNNEISTVRDAVSFLGEDTIKQFVRVLAAAGLSDNKPDELMRLSIVRARMCELMGKEIDTPFSSEELFTMGLFSAIDAMLDKEMASVLKDISFSDRIKDGLLGKDKNFNDLLNTCKCFENGDWGDSDLSNVCETPILENLPDIYIDALKMADNFLQM</sequence>
<accession>A0A1W1HDN4</accession>
<keyword evidence="3" id="KW-0378">Hydrolase</keyword>
<dbReference type="EMBL" id="FWEV01000147">
    <property type="protein sequence ID" value="SLM30543.1"/>
    <property type="molecule type" value="Genomic_DNA"/>
</dbReference>
<dbReference type="InterPro" id="IPR014408">
    <property type="entry name" value="dGMP_Pdiesterase_EAL/HD-GYP"/>
</dbReference>
<dbReference type="OrthoDB" id="9804751at2"/>
<dbReference type="InterPro" id="IPR013976">
    <property type="entry name" value="HDOD"/>
</dbReference>
<dbReference type="PIRSF" id="PIRSF003180">
    <property type="entry name" value="DiGMPpdiest_YuxH"/>
    <property type="match status" value="1"/>
</dbReference>
<dbReference type="RefSeq" id="WP_080808682.1">
    <property type="nucleotide sequence ID" value="NZ_LT828562.1"/>
</dbReference>
<organism evidence="3 4">
    <name type="scientific">Desulfamplus magnetovallimortis</name>
    <dbReference type="NCBI Taxonomy" id="1246637"/>
    <lineage>
        <taxon>Bacteria</taxon>
        <taxon>Pseudomonadati</taxon>
        <taxon>Thermodesulfobacteriota</taxon>
        <taxon>Desulfobacteria</taxon>
        <taxon>Desulfobacterales</taxon>
        <taxon>Desulfobacteraceae</taxon>
        <taxon>Desulfamplus</taxon>
    </lineage>
</organism>
<dbReference type="SUPFAM" id="SSF141868">
    <property type="entry name" value="EAL domain-like"/>
    <property type="match status" value="1"/>
</dbReference>
<dbReference type="Pfam" id="PF08668">
    <property type="entry name" value="HDOD"/>
    <property type="match status" value="1"/>
</dbReference>
<dbReference type="Gene3D" id="3.20.20.450">
    <property type="entry name" value="EAL domain"/>
    <property type="match status" value="1"/>
</dbReference>
<dbReference type="Proteomes" id="UP000191931">
    <property type="component" value="Unassembled WGS sequence"/>
</dbReference>
<dbReference type="InterPro" id="IPR052340">
    <property type="entry name" value="RNase_Y/CdgJ"/>
</dbReference>
<gene>
    <name evidence="3" type="ORF">MTBBW1_2300015</name>
</gene>
<dbReference type="PROSITE" id="PS51833">
    <property type="entry name" value="HDOD"/>
    <property type="match status" value="1"/>
</dbReference>
<evidence type="ECO:0000313" key="4">
    <source>
        <dbReference type="Proteomes" id="UP000191931"/>
    </source>
</evidence>
<evidence type="ECO:0000313" key="3">
    <source>
        <dbReference type="EMBL" id="SLM30543.1"/>
    </source>
</evidence>
<feature type="domain" description="HDOD" evidence="2">
    <location>
        <begin position="199"/>
        <end position="386"/>
    </location>
</feature>
<dbReference type="Pfam" id="PF00563">
    <property type="entry name" value="EAL"/>
    <property type="match status" value="1"/>
</dbReference>
<dbReference type="InterPro" id="IPR035919">
    <property type="entry name" value="EAL_sf"/>
</dbReference>
<dbReference type="PROSITE" id="PS50883">
    <property type="entry name" value="EAL"/>
    <property type="match status" value="1"/>
</dbReference>
<dbReference type="SMART" id="SM00052">
    <property type="entry name" value="EAL"/>
    <property type="match status" value="1"/>
</dbReference>
<proteinExistence type="predicted"/>
<dbReference type="PANTHER" id="PTHR33525">
    <property type="match status" value="1"/>
</dbReference>
<name>A0A1W1HDN4_9BACT</name>
<evidence type="ECO:0000259" key="1">
    <source>
        <dbReference type="PROSITE" id="PS50883"/>
    </source>
</evidence>
<dbReference type="STRING" id="1246637.MTBBW1_2300015"/>
<dbReference type="Gene3D" id="1.10.3210.10">
    <property type="entry name" value="Hypothetical protein af1432"/>
    <property type="match status" value="1"/>
</dbReference>
<dbReference type="PANTHER" id="PTHR33525:SF4">
    <property type="entry name" value="CYCLIC DI-GMP PHOSPHODIESTERASE CDGJ"/>
    <property type="match status" value="1"/>
</dbReference>
<keyword evidence="4" id="KW-1185">Reference proteome</keyword>
<dbReference type="GO" id="GO:0016787">
    <property type="term" value="F:hydrolase activity"/>
    <property type="evidence" value="ECO:0007669"/>
    <property type="project" value="UniProtKB-KW"/>
</dbReference>
<dbReference type="SUPFAM" id="SSF109604">
    <property type="entry name" value="HD-domain/PDEase-like"/>
    <property type="match status" value="1"/>
</dbReference>
<feature type="domain" description="EAL" evidence="1">
    <location>
        <begin position="1"/>
        <end position="205"/>
    </location>
</feature>
<evidence type="ECO:0000259" key="2">
    <source>
        <dbReference type="PROSITE" id="PS51833"/>
    </source>
</evidence>
<protein>
    <submittedName>
        <fullName evidence="3">Diguanylate phosphodiesterase metal dependent hydrolase domain protein</fullName>
    </submittedName>
</protein>
<dbReference type="InterPro" id="IPR001633">
    <property type="entry name" value="EAL_dom"/>
</dbReference>
<dbReference type="AlphaFoldDB" id="A0A1W1HDN4"/>
<reference evidence="3 4" key="1">
    <citation type="submission" date="2017-03" db="EMBL/GenBank/DDBJ databases">
        <authorList>
            <person name="Afonso C.L."/>
            <person name="Miller P.J."/>
            <person name="Scott M.A."/>
            <person name="Spackman E."/>
            <person name="Goraichik I."/>
            <person name="Dimitrov K.M."/>
            <person name="Suarez D.L."/>
            <person name="Swayne D.E."/>
        </authorList>
    </citation>
    <scope>NUCLEOTIDE SEQUENCE [LARGE SCALE GENOMIC DNA]</scope>
    <source>
        <strain evidence="3">PRJEB14757</strain>
    </source>
</reference>